<keyword evidence="6" id="KW-1185">Reference proteome</keyword>
<dbReference type="Pfam" id="PF04055">
    <property type="entry name" value="Radical_SAM"/>
    <property type="match status" value="1"/>
</dbReference>
<dbReference type="KEGG" id="als:DJ013_15350"/>
<dbReference type="SUPFAM" id="SSF102114">
    <property type="entry name" value="Radical SAM enzymes"/>
    <property type="match status" value="1"/>
</dbReference>
<dbReference type="PANTHER" id="PTHR43432:SF3">
    <property type="entry name" value="SLR0285 PROTEIN"/>
    <property type="match status" value="1"/>
</dbReference>
<gene>
    <name evidence="5" type="ORF">DJ013_15350</name>
</gene>
<proteinExistence type="predicted"/>
<dbReference type="SFLD" id="SFLDG01084">
    <property type="entry name" value="Uncharacterised_Radical_SAM_Su"/>
    <property type="match status" value="1"/>
</dbReference>
<protein>
    <submittedName>
        <fullName evidence="5">Radical SAM protein</fullName>
    </submittedName>
</protein>
<evidence type="ECO:0000259" key="4">
    <source>
        <dbReference type="PROSITE" id="PS51918"/>
    </source>
</evidence>
<dbReference type="GO" id="GO:0046872">
    <property type="term" value="F:metal ion binding"/>
    <property type="evidence" value="ECO:0007669"/>
    <property type="project" value="UniProtKB-KW"/>
</dbReference>
<keyword evidence="1" id="KW-0479">Metal-binding</keyword>
<evidence type="ECO:0000313" key="5">
    <source>
        <dbReference type="EMBL" id="AWW00936.1"/>
    </source>
</evidence>
<dbReference type="NCBIfam" id="NF033668">
    <property type="entry name" value="rSAM_PA0069"/>
    <property type="match status" value="1"/>
</dbReference>
<dbReference type="Proteomes" id="UP000249873">
    <property type="component" value="Chromosome"/>
</dbReference>
<evidence type="ECO:0000256" key="3">
    <source>
        <dbReference type="ARBA" id="ARBA00023014"/>
    </source>
</evidence>
<dbReference type="PROSITE" id="PS51918">
    <property type="entry name" value="RADICAL_SAM"/>
    <property type="match status" value="1"/>
</dbReference>
<dbReference type="SFLD" id="SFLDS00029">
    <property type="entry name" value="Radical_SAM"/>
    <property type="match status" value="1"/>
</dbReference>
<dbReference type="AlphaFoldDB" id="A0A2Z4GIQ3"/>
<evidence type="ECO:0000256" key="2">
    <source>
        <dbReference type="ARBA" id="ARBA00023004"/>
    </source>
</evidence>
<dbReference type="RefSeq" id="WP_111374302.1">
    <property type="nucleotide sequence ID" value="NZ_CP029480.1"/>
</dbReference>
<feature type="domain" description="Radical SAM core" evidence="4">
    <location>
        <begin position="61"/>
        <end position="298"/>
    </location>
</feature>
<dbReference type="GO" id="GO:0051536">
    <property type="term" value="F:iron-sulfur cluster binding"/>
    <property type="evidence" value="ECO:0007669"/>
    <property type="project" value="UniProtKB-KW"/>
</dbReference>
<evidence type="ECO:0000313" key="6">
    <source>
        <dbReference type="Proteomes" id="UP000249873"/>
    </source>
</evidence>
<dbReference type="PANTHER" id="PTHR43432">
    <property type="entry name" value="SLR0285 PROTEIN"/>
    <property type="match status" value="1"/>
</dbReference>
<dbReference type="SMART" id="SM00729">
    <property type="entry name" value="Elp3"/>
    <property type="match status" value="1"/>
</dbReference>
<dbReference type="InterPro" id="IPR040086">
    <property type="entry name" value="MJ0683-like"/>
</dbReference>
<dbReference type="InterPro" id="IPR006638">
    <property type="entry name" value="Elp3/MiaA/NifB-like_rSAM"/>
</dbReference>
<accession>A0A2Z4GIQ3</accession>
<dbReference type="InterPro" id="IPR007197">
    <property type="entry name" value="rSAM"/>
</dbReference>
<name>A0A2Z4GIQ3_9BACT</name>
<dbReference type="OrthoDB" id="9785699at2"/>
<dbReference type="EMBL" id="CP029480">
    <property type="protein sequence ID" value="AWW00936.1"/>
    <property type="molecule type" value="Genomic_DNA"/>
</dbReference>
<dbReference type="CDD" id="cd01335">
    <property type="entry name" value="Radical_SAM"/>
    <property type="match status" value="1"/>
</dbReference>
<keyword evidence="2" id="KW-0408">Iron</keyword>
<evidence type="ECO:0000256" key="1">
    <source>
        <dbReference type="ARBA" id="ARBA00022723"/>
    </source>
</evidence>
<organism evidence="5 6">
    <name type="scientific">Arcticibacterium luteifluviistationis</name>
    <dbReference type="NCBI Taxonomy" id="1784714"/>
    <lineage>
        <taxon>Bacteria</taxon>
        <taxon>Pseudomonadati</taxon>
        <taxon>Bacteroidota</taxon>
        <taxon>Cytophagia</taxon>
        <taxon>Cytophagales</taxon>
        <taxon>Leadbetterellaceae</taxon>
        <taxon>Arcticibacterium</taxon>
    </lineage>
</organism>
<sequence>MSEIPKIKGRGAQLNSNNRFLANTTVYNEDFAYGDEENFRTRKTKYLIEYPKKVVNKIDSPDVPNGKSVNPYQGCEHGCIYCYARNTHEYYGYSAGLDFEQKILVKKNAPELLEKELQKKSWTATPILFSGNTDCYQPAEKKFQLTRQMLEICLKYRNPVAIITKNALILRDIDILQQLAKHQLLHVIVSLTSLNEELRRALEPRTVSGLKRLHIINKLSENGIPVGVNTAPIIPSLNDHEIPELIKQASENGACWAGYTMVRLNGSIAEIFTDWIHKAFPNKAEKVLNQIKECHGGNLNDSQYGRRMRGEGKYAEHIKQLHKISRMKYLAGRSFPDYNYDAFIRNGQLGLF</sequence>
<dbReference type="GO" id="GO:0003824">
    <property type="term" value="F:catalytic activity"/>
    <property type="evidence" value="ECO:0007669"/>
    <property type="project" value="InterPro"/>
</dbReference>
<reference evidence="5 6" key="1">
    <citation type="submission" date="2018-05" db="EMBL/GenBank/DDBJ databases">
        <title>Complete genome sequence of Arcticibacterium luteifluviistationis SM1504T, a cytophagaceae bacterium isolated from Arctic surface seawater.</title>
        <authorList>
            <person name="Li Y."/>
            <person name="Qin Q.-L."/>
        </authorList>
    </citation>
    <scope>NUCLEOTIDE SEQUENCE [LARGE SCALE GENOMIC DNA]</scope>
    <source>
        <strain evidence="5 6">SM1504</strain>
    </source>
</reference>
<dbReference type="InterPro" id="IPR058240">
    <property type="entry name" value="rSAM_sf"/>
</dbReference>
<keyword evidence="3" id="KW-0411">Iron-sulfur</keyword>
<dbReference type="Gene3D" id="3.80.30.30">
    <property type="match status" value="1"/>
</dbReference>